<name>A0A3D9I931_9BACL</name>
<dbReference type="Gene3D" id="1.10.10.60">
    <property type="entry name" value="Homeodomain-like"/>
    <property type="match status" value="2"/>
</dbReference>
<feature type="domain" description="Response regulatory" evidence="7">
    <location>
        <begin position="5"/>
        <end position="122"/>
    </location>
</feature>
<dbReference type="SUPFAM" id="SSF46689">
    <property type="entry name" value="Homeodomain-like"/>
    <property type="match status" value="2"/>
</dbReference>
<evidence type="ECO:0000256" key="4">
    <source>
        <dbReference type="PROSITE-ProRule" id="PRU00169"/>
    </source>
</evidence>
<keyword evidence="3" id="KW-0804">Transcription</keyword>
<keyword evidence="2" id="KW-0238">DNA-binding</keyword>
<dbReference type="PROSITE" id="PS01124">
    <property type="entry name" value="HTH_ARAC_FAMILY_2"/>
    <property type="match status" value="1"/>
</dbReference>
<accession>A0A3D9I931</accession>
<dbReference type="SMART" id="SM00342">
    <property type="entry name" value="HTH_ARAC"/>
    <property type="match status" value="1"/>
</dbReference>
<dbReference type="SUPFAM" id="SSF52172">
    <property type="entry name" value="CheY-like"/>
    <property type="match status" value="1"/>
</dbReference>
<sequence length="539" mass="61395">MAPYKLLLVDDFFVERENVKEMVGESDLDLVITGEADDGLEALEAIEVQRPDFVLTDIEMPLMDGLELAERIRLQYPDIHVIFFTFYEKFEYARRAVQLGAASFILKPIFKEELLAELNSIIAKKRKESEAAEREMRLKERLRESLPLLADKFKRELFSGACRHWNEERIRDSLSFYSLPFPEGSYLIMGVEIDRPHSETAEAPDAREMRTLRLGELVASSIADCPSLWSGYGDERWIVLLAFSRETTPEMGLEEGFRRAEKLIASMEAENVAVSVVIGEPFGRLAQTDEAVGQAIRALSHKFYRGYGQMIRACDIEERSVGPEAGWPVNLREQMLRVLNEGDAEEVERFVGRLFAQADRHSPAEIRGVCFAAIAYCGQWLGERRVDPFAGRGDASISWESLVRAGTLQETREWLTDFLTSVLRLIGSDSGGPGGIAEGAKAYIQQHYQEAITIKKISDHLHYSPNYLNQVFKQETGETLLEYMTKVRVEKAKALLTDTDRKVLDITTAVGYNHETYFRNVFKHYTGVTPKEYREKSKR</sequence>
<dbReference type="CDD" id="cd17536">
    <property type="entry name" value="REC_YesN-like"/>
    <property type="match status" value="1"/>
</dbReference>
<dbReference type="InterPro" id="IPR001789">
    <property type="entry name" value="Sig_transdc_resp-reg_receiver"/>
</dbReference>
<dbReference type="PANTHER" id="PTHR43280">
    <property type="entry name" value="ARAC-FAMILY TRANSCRIPTIONAL REGULATOR"/>
    <property type="match status" value="1"/>
</dbReference>
<dbReference type="PANTHER" id="PTHR43280:SF28">
    <property type="entry name" value="HTH-TYPE TRANSCRIPTIONAL ACTIVATOR RHAS"/>
    <property type="match status" value="1"/>
</dbReference>
<dbReference type="InterPro" id="IPR041522">
    <property type="entry name" value="CdaR_GGDEF"/>
</dbReference>
<gene>
    <name evidence="8" type="ORF">DFP98_13432</name>
</gene>
<evidence type="ECO:0000259" key="6">
    <source>
        <dbReference type="PROSITE" id="PS01124"/>
    </source>
</evidence>
<feature type="modified residue" description="4-aspartylphosphate" evidence="4">
    <location>
        <position position="57"/>
    </location>
</feature>
<keyword evidence="4" id="KW-0597">Phosphoprotein</keyword>
<keyword evidence="9" id="KW-1185">Reference proteome</keyword>
<dbReference type="GO" id="GO:0003700">
    <property type="term" value="F:DNA-binding transcription factor activity"/>
    <property type="evidence" value="ECO:0007669"/>
    <property type="project" value="InterPro"/>
</dbReference>
<dbReference type="InterPro" id="IPR009057">
    <property type="entry name" value="Homeodomain-like_sf"/>
</dbReference>
<dbReference type="SMART" id="SM00448">
    <property type="entry name" value="REC"/>
    <property type="match status" value="1"/>
</dbReference>
<feature type="coiled-coil region" evidence="5">
    <location>
        <begin position="115"/>
        <end position="142"/>
    </location>
</feature>
<dbReference type="RefSeq" id="WP_116064558.1">
    <property type="nucleotide sequence ID" value="NZ_QRDZ01000034.1"/>
</dbReference>
<protein>
    <submittedName>
        <fullName evidence="8">Helix-turn-helix protein</fullName>
    </submittedName>
</protein>
<dbReference type="Gene3D" id="3.40.50.2300">
    <property type="match status" value="1"/>
</dbReference>
<reference evidence="8 9" key="1">
    <citation type="submission" date="2018-07" db="EMBL/GenBank/DDBJ databases">
        <title>Genomic Encyclopedia of Type Strains, Phase III (KMG-III): the genomes of soil and plant-associated and newly described type strains.</title>
        <authorList>
            <person name="Whitman W."/>
        </authorList>
    </citation>
    <scope>NUCLEOTIDE SEQUENCE [LARGE SCALE GENOMIC DNA]</scope>
    <source>
        <strain evidence="8 9">CECT 7287</strain>
    </source>
</reference>
<dbReference type="Pfam" id="PF00072">
    <property type="entry name" value="Response_reg"/>
    <property type="match status" value="1"/>
</dbReference>
<dbReference type="PROSITE" id="PS00041">
    <property type="entry name" value="HTH_ARAC_FAMILY_1"/>
    <property type="match status" value="1"/>
</dbReference>
<dbReference type="InterPro" id="IPR011006">
    <property type="entry name" value="CheY-like_superfamily"/>
</dbReference>
<dbReference type="InterPro" id="IPR020449">
    <property type="entry name" value="Tscrpt_reg_AraC-type_HTH"/>
</dbReference>
<evidence type="ECO:0000313" key="8">
    <source>
        <dbReference type="EMBL" id="RED58190.1"/>
    </source>
</evidence>
<dbReference type="AlphaFoldDB" id="A0A3D9I931"/>
<dbReference type="Pfam" id="PF17853">
    <property type="entry name" value="GGDEF_2"/>
    <property type="match status" value="1"/>
</dbReference>
<dbReference type="EMBL" id="QRDZ01000034">
    <property type="protein sequence ID" value="RED58190.1"/>
    <property type="molecule type" value="Genomic_DNA"/>
</dbReference>
<dbReference type="Pfam" id="PF12833">
    <property type="entry name" value="HTH_18"/>
    <property type="match status" value="1"/>
</dbReference>
<dbReference type="Proteomes" id="UP000256977">
    <property type="component" value="Unassembled WGS sequence"/>
</dbReference>
<evidence type="ECO:0000256" key="1">
    <source>
        <dbReference type="ARBA" id="ARBA00023015"/>
    </source>
</evidence>
<organism evidence="8 9">
    <name type="scientific">Cohnella phaseoli</name>
    <dbReference type="NCBI Taxonomy" id="456490"/>
    <lineage>
        <taxon>Bacteria</taxon>
        <taxon>Bacillati</taxon>
        <taxon>Bacillota</taxon>
        <taxon>Bacilli</taxon>
        <taxon>Bacillales</taxon>
        <taxon>Paenibacillaceae</taxon>
        <taxon>Cohnella</taxon>
    </lineage>
</organism>
<dbReference type="InterPro" id="IPR018062">
    <property type="entry name" value="HTH_AraC-typ_CS"/>
</dbReference>
<evidence type="ECO:0000256" key="3">
    <source>
        <dbReference type="ARBA" id="ARBA00023163"/>
    </source>
</evidence>
<dbReference type="GO" id="GO:0043565">
    <property type="term" value="F:sequence-specific DNA binding"/>
    <property type="evidence" value="ECO:0007669"/>
    <property type="project" value="InterPro"/>
</dbReference>
<comment type="caution">
    <text evidence="8">The sequence shown here is derived from an EMBL/GenBank/DDBJ whole genome shotgun (WGS) entry which is preliminary data.</text>
</comment>
<feature type="domain" description="HTH araC/xylS-type" evidence="6">
    <location>
        <begin position="438"/>
        <end position="536"/>
    </location>
</feature>
<keyword evidence="1" id="KW-0805">Transcription regulation</keyword>
<evidence type="ECO:0000256" key="5">
    <source>
        <dbReference type="SAM" id="Coils"/>
    </source>
</evidence>
<dbReference type="GO" id="GO:0000160">
    <property type="term" value="P:phosphorelay signal transduction system"/>
    <property type="evidence" value="ECO:0007669"/>
    <property type="project" value="InterPro"/>
</dbReference>
<dbReference type="OrthoDB" id="2666291at2"/>
<evidence type="ECO:0000259" key="7">
    <source>
        <dbReference type="PROSITE" id="PS50110"/>
    </source>
</evidence>
<evidence type="ECO:0000313" key="9">
    <source>
        <dbReference type="Proteomes" id="UP000256977"/>
    </source>
</evidence>
<dbReference type="PRINTS" id="PR00032">
    <property type="entry name" value="HTHARAC"/>
</dbReference>
<dbReference type="InterPro" id="IPR018060">
    <property type="entry name" value="HTH_AraC"/>
</dbReference>
<dbReference type="PROSITE" id="PS50110">
    <property type="entry name" value="RESPONSE_REGULATORY"/>
    <property type="match status" value="1"/>
</dbReference>
<keyword evidence="5" id="KW-0175">Coiled coil</keyword>
<proteinExistence type="predicted"/>
<evidence type="ECO:0000256" key="2">
    <source>
        <dbReference type="ARBA" id="ARBA00023125"/>
    </source>
</evidence>